<dbReference type="Proteomes" id="UP000818029">
    <property type="component" value="Chromosome A01"/>
</dbReference>
<evidence type="ECO:0000313" key="1">
    <source>
        <dbReference type="Proteomes" id="UP000818029"/>
    </source>
</evidence>
<dbReference type="PaxDb" id="3635-A0A1U8KI04"/>
<organism evidence="1 2">
    <name type="scientific">Gossypium hirsutum</name>
    <name type="common">Upland cotton</name>
    <name type="synonym">Gossypium mexicanum</name>
    <dbReference type="NCBI Taxonomy" id="3635"/>
    <lineage>
        <taxon>Eukaryota</taxon>
        <taxon>Viridiplantae</taxon>
        <taxon>Streptophyta</taxon>
        <taxon>Embryophyta</taxon>
        <taxon>Tracheophyta</taxon>
        <taxon>Spermatophyta</taxon>
        <taxon>Magnoliopsida</taxon>
        <taxon>eudicotyledons</taxon>
        <taxon>Gunneridae</taxon>
        <taxon>Pentapetalae</taxon>
        <taxon>rosids</taxon>
        <taxon>malvids</taxon>
        <taxon>Malvales</taxon>
        <taxon>Malvaceae</taxon>
        <taxon>Malvoideae</taxon>
        <taxon>Gossypium</taxon>
    </lineage>
</organism>
<gene>
    <name evidence="2" type="primary">LOC107917336</name>
</gene>
<dbReference type="AlphaFoldDB" id="A0A1U8KI04"/>
<dbReference type="Pfam" id="PF14223">
    <property type="entry name" value="Retrotran_gag_2"/>
    <property type="match status" value="1"/>
</dbReference>
<reference evidence="2" key="2">
    <citation type="submission" date="2025-08" db="UniProtKB">
        <authorList>
            <consortium name="RefSeq"/>
        </authorList>
    </citation>
    <scope>IDENTIFICATION</scope>
</reference>
<evidence type="ECO:0000313" key="2">
    <source>
        <dbReference type="RefSeq" id="XP_016702181.1"/>
    </source>
</evidence>
<reference evidence="1" key="1">
    <citation type="journal article" date="2020" name="Nat. Genet.">
        <title>Genomic diversifications of five Gossypium allopolyploid species and their impact on cotton improvement.</title>
        <authorList>
            <person name="Chen Z.J."/>
            <person name="Sreedasyam A."/>
            <person name="Ando A."/>
            <person name="Song Q."/>
            <person name="De Santiago L.M."/>
            <person name="Hulse-Kemp A.M."/>
            <person name="Ding M."/>
            <person name="Ye W."/>
            <person name="Kirkbride R.C."/>
            <person name="Jenkins J."/>
            <person name="Plott C."/>
            <person name="Lovell J."/>
            <person name="Lin Y.M."/>
            <person name="Vaughn R."/>
            <person name="Liu B."/>
            <person name="Simpson S."/>
            <person name="Scheffler B.E."/>
            <person name="Wen L."/>
            <person name="Saski C.A."/>
            <person name="Grover C.E."/>
            <person name="Hu G."/>
            <person name="Conover J.L."/>
            <person name="Carlson J.W."/>
            <person name="Shu S."/>
            <person name="Boston L.B."/>
            <person name="Williams M."/>
            <person name="Peterson D.G."/>
            <person name="McGee K."/>
            <person name="Jones D.C."/>
            <person name="Wendel J.F."/>
            <person name="Stelly D.M."/>
            <person name="Grimwood J."/>
            <person name="Schmutz J."/>
        </authorList>
    </citation>
    <scope>NUCLEOTIDE SEQUENCE [LARGE SCALE GENOMIC DNA]</scope>
    <source>
        <strain evidence="1">cv. TM-1</strain>
    </source>
</reference>
<sequence>MTNASRAKKDASKKHLDDMVDIGCLMLATMTPELQKQHKNMVPYDMIQHLKELNERKACQQRYKTSKDLFRCKMVEGTPVGTHILQMIGYIKSLEKLGFPLGEELAIGVILQSLSDSFSQFVLNFNMNEINKTLPHLFSMLRTA</sequence>
<keyword evidence="1" id="KW-1185">Reference proteome</keyword>
<dbReference type="GeneID" id="107917336"/>
<dbReference type="RefSeq" id="XP_016702181.1">
    <property type="nucleotide sequence ID" value="XM_016846692.1"/>
</dbReference>
<name>A0A1U8KI04_GOSHI</name>
<proteinExistence type="predicted"/>
<protein>
    <submittedName>
        <fullName evidence="2">Uncharacterized protein</fullName>
    </submittedName>
</protein>
<accession>A0A1U8KI04</accession>
<dbReference type="KEGG" id="ghi:107917336"/>